<dbReference type="AlphaFoldDB" id="A0A3B3DVW2"/>
<organism evidence="7 8">
    <name type="scientific">Oryzias melastigma</name>
    <name type="common">Marine medaka</name>
    <dbReference type="NCBI Taxonomy" id="30732"/>
    <lineage>
        <taxon>Eukaryota</taxon>
        <taxon>Metazoa</taxon>
        <taxon>Chordata</taxon>
        <taxon>Craniata</taxon>
        <taxon>Vertebrata</taxon>
        <taxon>Euteleostomi</taxon>
        <taxon>Actinopterygii</taxon>
        <taxon>Neopterygii</taxon>
        <taxon>Teleostei</taxon>
        <taxon>Neoteleostei</taxon>
        <taxon>Acanthomorphata</taxon>
        <taxon>Ovalentaria</taxon>
        <taxon>Atherinomorphae</taxon>
        <taxon>Beloniformes</taxon>
        <taxon>Adrianichthyidae</taxon>
        <taxon>Oryziinae</taxon>
        <taxon>Oryzias</taxon>
    </lineage>
</organism>
<reference evidence="7" key="2">
    <citation type="submission" date="2025-09" db="UniProtKB">
        <authorList>
            <consortium name="Ensembl"/>
        </authorList>
    </citation>
    <scope>IDENTIFICATION</scope>
</reference>
<dbReference type="InterPro" id="IPR036869">
    <property type="entry name" value="J_dom_sf"/>
</dbReference>
<comment type="similarity">
    <text evidence="1">Belongs to the DPH4 family.</text>
</comment>
<evidence type="ECO:0000256" key="3">
    <source>
        <dbReference type="ARBA" id="ARBA00022833"/>
    </source>
</evidence>
<accession>A0A3B3DVW2</accession>
<proteinExistence type="inferred from homology"/>
<dbReference type="PANTHER" id="PTHR45255:SF1">
    <property type="entry name" value="DNAJ HOMOLOG SUBFAMILY C MEMBER 24"/>
    <property type="match status" value="1"/>
</dbReference>
<dbReference type="FunFam" id="1.10.287.110:FF:000188">
    <property type="entry name" value="AGAP010609-PA"/>
    <property type="match status" value="1"/>
</dbReference>
<evidence type="ECO:0000313" key="8">
    <source>
        <dbReference type="Proteomes" id="UP000261560"/>
    </source>
</evidence>
<dbReference type="GeneTree" id="ENSGT00390000005430"/>
<dbReference type="PaxDb" id="30732-ENSOMEP00000034253"/>
<dbReference type="PRINTS" id="PR00625">
    <property type="entry name" value="JDOMAIN"/>
</dbReference>
<dbReference type="GO" id="GO:0001671">
    <property type="term" value="F:ATPase activator activity"/>
    <property type="evidence" value="ECO:0007669"/>
    <property type="project" value="TreeGrafter"/>
</dbReference>
<dbReference type="InterPro" id="IPR007872">
    <property type="entry name" value="DPH_MB_dom"/>
</dbReference>
<dbReference type="InterPro" id="IPR001623">
    <property type="entry name" value="DnaJ_domain"/>
</dbReference>
<dbReference type="GO" id="GO:0008198">
    <property type="term" value="F:ferrous iron binding"/>
    <property type="evidence" value="ECO:0007669"/>
    <property type="project" value="TreeGrafter"/>
</dbReference>
<evidence type="ECO:0000256" key="1">
    <source>
        <dbReference type="ARBA" id="ARBA00006169"/>
    </source>
</evidence>
<evidence type="ECO:0000256" key="4">
    <source>
        <dbReference type="ARBA" id="ARBA00023004"/>
    </source>
</evidence>
<feature type="domain" description="J" evidence="5">
    <location>
        <begin position="8"/>
        <end position="78"/>
    </location>
</feature>
<dbReference type="CDD" id="cd06257">
    <property type="entry name" value="DnaJ"/>
    <property type="match status" value="1"/>
</dbReference>
<dbReference type="SMART" id="SM00271">
    <property type="entry name" value="DnaJ"/>
    <property type="match status" value="1"/>
</dbReference>
<dbReference type="Pfam" id="PF05207">
    <property type="entry name" value="Zn_ribbon_CSL"/>
    <property type="match status" value="1"/>
</dbReference>
<dbReference type="Ensembl" id="ENSOMET00000028090.1">
    <property type="protein sequence ID" value="ENSOMEP00000034253.1"/>
    <property type="gene ID" value="ENSOMEG00000020776.1"/>
</dbReference>
<dbReference type="Gene3D" id="3.10.660.10">
    <property type="entry name" value="DPH Zinc finger"/>
    <property type="match status" value="1"/>
</dbReference>
<sequence>MCAAAQTDLYAVLGAHPSDSVQQLRRRYQQLALQFHPDRVGGEHSSTAESAVSRFLEVDAAWKILSDQNTRRQYDSQRRAEALTQDCPVDSTVHLEDMNFDLDDHMYAYDCRCGGGFSISEQEVEEETEREDREEGTRRSVLVCCDTCSLSVCVTWTSDWKAKANHFKV</sequence>
<keyword evidence="3" id="KW-0862">Zinc</keyword>
<dbReference type="SUPFAM" id="SSF46565">
    <property type="entry name" value="Chaperone J-domain"/>
    <property type="match status" value="1"/>
</dbReference>
<dbReference type="InterPro" id="IPR036671">
    <property type="entry name" value="DPH_MB_sf"/>
</dbReference>
<keyword evidence="4" id="KW-0408">Iron</keyword>
<dbReference type="Pfam" id="PF00226">
    <property type="entry name" value="DnaJ"/>
    <property type="match status" value="1"/>
</dbReference>
<evidence type="ECO:0000259" key="5">
    <source>
        <dbReference type="PROSITE" id="PS50076"/>
    </source>
</evidence>
<evidence type="ECO:0000313" key="7">
    <source>
        <dbReference type="Ensembl" id="ENSOMEP00000034253.1"/>
    </source>
</evidence>
<evidence type="ECO:0000259" key="6">
    <source>
        <dbReference type="PROSITE" id="PS51074"/>
    </source>
</evidence>
<dbReference type="PROSITE" id="PS50076">
    <property type="entry name" value="DNAJ_2"/>
    <property type="match status" value="1"/>
</dbReference>
<dbReference type="SUPFAM" id="SSF144217">
    <property type="entry name" value="CSL zinc finger"/>
    <property type="match status" value="1"/>
</dbReference>
<reference evidence="7" key="1">
    <citation type="submission" date="2025-08" db="UniProtKB">
        <authorList>
            <consortium name="Ensembl"/>
        </authorList>
    </citation>
    <scope>IDENTIFICATION</scope>
</reference>
<dbReference type="STRING" id="30732.ENSOMEP00000034253"/>
<keyword evidence="2" id="KW-0479">Metal-binding</keyword>
<feature type="domain" description="DPH-type MB" evidence="6">
    <location>
        <begin position="89"/>
        <end position="157"/>
    </location>
</feature>
<name>A0A3B3DVW2_ORYME</name>
<keyword evidence="8" id="KW-1185">Reference proteome</keyword>
<dbReference type="PANTHER" id="PTHR45255">
    <property type="entry name" value="DNAJ HOMOLOG SUBFAMILY C MEMBER 24"/>
    <property type="match status" value="1"/>
</dbReference>
<dbReference type="PROSITE" id="PS51074">
    <property type="entry name" value="DPH_MB"/>
    <property type="match status" value="1"/>
</dbReference>
<protein>
    <submittedName>
        <fullName evidence="7">DnaJ heat shock protein family (Hsp40) member C24</fullName>
    </submittedName>
</protein>
<dbReference type="Proteomes" id="UP000261560">
    <property type="component" value="Unplaced"/>
</dbReference>
<dbReference type="Gene3D" id="1.10.287.110">
    <property type="entry name" value="DnaJ domain"/>
    <property type="match status" value="1"/>
</dbReference>
<evidence type="ECO:0000256" key="2">
    <source>
        <dbReference type="ARBA" id="ARBA00022723"/>
    </source>
</evidence>